<evidence type="ECO:0000313" key="3">
    <source>
        <dbReference type="EMBL" id="GAI89002.1"/>
    </source>
</evidence>
<dbReference type="Gene3D" id="3.20.20.140">
    <property type="entry name" value="Metal-dependent hydrolases"/>
    <property type="match status" value="1"/>
</dbReference>
<feature type="non-terminal residue" evidence="3">
    <location>
        <position position="1"/>
    </location>
</feature>
<name>X1S7K1_9ZZZZ</name>
<accession>X1S7K1</accession>
<dbReference type="PANTHER" id="PTHR43794">
    <property type="entry name" value="AMINOHYDROLASE SSNA-RELATED"/>
    <property type="match status" value="1"/>
</dbReference>
<organism evidence="3">
    <name type="scientific">marine sediment metagenome</name>
    <dbReference type="NCBI Taxonomy" id="412755"/>
    <lineage>
        <taxon>unclassified sequences</taxon>
        <taxon>metagenomes</taxon>
        <taxon>ecological metagenomes</taxon>
    </lineage>
</organism>
<dbReference type="SUPFAM" id="SSF51338">
    <property type="entry name" value="Composite domain of metallo-dependent hydrolases"/>
    <property type="match status" value="1"/>
</dbReference>
<sequence length="272" mass="30097">FNKYHVAELVEANARAGTKIIIAVGGQDRNYDPRILDTPEEAVKRMDEYTTEFGDRERTWIIPGPDQVFSNSAEMIKALKEWARAHGTLFHMHSSEEPDTTAWFYQQYLYSPVGYLQQAGVLDDMTILAHQVNNTPVDLAILKETGTNIVHNPLANTILGSGMPPVIEMIEMGIPVAISTDGSGSSDGQNMLSAARLASQYQKAYHKNARLLPAQQVLEMVTVVPAKMLQLNTGRLSAGRDADLILIDLRRPNLTPTRIDNVVENLIWAADG</sequence>
<gene>
    <name evidence="3" type="ORF">S12H4_34124</name>
</gene>
<protein>
    <recommendedName>
        <fullName evidence="2">Amidohydrolase-related domain-containing protein</fullName>
    </recommendedName>
</protein>
<proteinExistence type="predicted"/>
<feature type="non-terminal residue" evidence="3">
    <location>
        <position position="272"/>
    </location>
</feature>
<dbReference type="InterPro" id="IPR011059">
    <property type="entry name" value="Metal-dep_hydrolase_composite"/>
</dbReference>
<dbReference type="InterPro" id="IPR032466">
    <property type="entry name" value="Metal_Hydrolase"/>
</dbReference>
<comment type="caution">
    <text evidence="3">The sequence shown here is derived from an EMBL/GenBank/DDBJ whole genome shotgun (WGS) entry which is preliminary data.</text>
</comment>
<dbReference type="Pfam" id="PF01979">
    <property type="entry name" value="Amidohydro_1"/>
    <property type="match status" value="1"/>
</dbReference>
<dbReference type="AlphaFoldDB" id="X1S7K1"/>
<keyword evidence="1" id="KW-0378">Hydrolase</keyword>
<dbReference type="SUPFAM" id="SSF51556">
    <property type="entry name" value="Metallo-dependent hydrolases"/>
    <property type="match status" value="1"/>
</dbReference>
<dbReference type="InterPro" id="IPR050287">
    <property type="entry name" value="MTA/SAH_deaminase"/>
</dbReference>
<evidence type="ECO:0000256" key="1">
    <source>
        <dbReference type="ARBA" id="ARBA00022801"/>
    </source>
</evidence>
<dbReference type="PANTHER" id="PTHR43794:SF11">
    <property type="entry name" value="AMIDOHYDROLASE-RELATED DOMAIN-CONTAINING PROTEIN"/>
    <property type="match status" value="1"/>
</dbReference>
<dbReference type="Gene3D" id="2.30.40.10">
    <property type="entry name" value="Urease, subunit C, domain 1"/>
    <property type="match status" value="1"/>
</dbReference>
<dbReference type="InterPro" id="IPR006680">
    <property type="entry name" value="Amidohydro-rel"/>
</dbReference>
<evidence type="ECO:0000259" key="2">
    <source>
        <dbReference type="Pfam" id="PF01979"/>
    </source>
</evidence>
<dbReference type="EMBL" id="BARW01020163">
    <property type="protein sequence ID" value="GAI89002.1"/>
    <property type="molecule type" value="Genomic_DNA"/>
</dbReference>
<reference evidence="3" key="1">
    <citation type="journal article" date="2014" name="Front. Microbiol.">
        <title>High frequency of phylogenetically diverse reductive dehalogenase-homologous genes in deep subseafloor sedimentary metagenomes.</title>
        <authorList>
            <person name="Kawai M."/>
            <person name="Futagami T."/>
            <person name="Toyoda A."/>
            <person name="Takaki Y."/>
            <person name="Nishi S."/>
            <person name="Hori S."/>
            <person name="Arai W."/>
            <person name="Tsubouchi T."/>
            <person name="Morono Y."/>
            <person name="Uchiyama I."/>
            <person name="Ito T."/>
            <person name="Fujiyama A."/>
            <person name="Inagaki F."/>
            <person name="Takami H."/>
        </authorList>
    </citation>
    <scope>NUCLEOTIDE SEQUENCE</scope>
    <source>
        <strain evidence="3">Expedition CK06-06</strain>
    </source>
</reference>
<feature type="domain" description="Amidohydrolase-related" evidence="2">
    <location>
        <begin position="38"/>
        <end position="252"/>
    </location>
</feature>
<dbReference type="GO" id="GO:0016810">
    <property type="term" value="F:hydrolase activity, acting on carbon-nitrogen (but not peptide) bonds"/>
    <property type="evidence" value="ECO:0007669"/>
    <property type="project" value="InterPro"/>
</dbReference>